<gene>
    <name evidence="2" type="ORF">HPB51_007298</name>
</gene>
<reference evidence="2" key="2">
    <citation type="submission" date="2021-09" db="EMBL/GenBank/DDBJ databases">
        <authorList>
            <person name="Jia N."/>
            <person name="Wang J."/>
            <person name="Shi W."/>
            <person name="Du L."/>
            <person name="Sun Y."/>
            <person name="Zhan W."/>
            <person name="Jiang J."/>
            <person name="Wang Q."/>
            <person name="Zhang B."/>
            <person name="Ji P."/>
            <person name="Sakyi L.B."/>
            <person name="Cui X."/>
            <person name="Yuan T."/>
            <person name="Jiang B."/>
            <person name="Yang W."/>
            <person name="Lam T.T.-Y."/>
            <person name="Chang Q."/>
            <person name="Ding S."/>
            <person name="Wang X."/>
            <person name="Zhu J."/>
            <person name="Ruan X."/>
            <person name="Zhao L."/>
            <person name="Wei J."/>
            <person name="Que T."/>
            <person name="Du C."/>
            <person name="Cheng J."/>
            <person name="Dai P."/>
            <person name="Han X."/>
            <person name="Huang E."/>
            <person name="Gao Y."/>
            <person name="Liu J."/>
            <person name="Shao H."/>
            <person name="Ye R."/>
            <person name="Li L."/>
            <person name="Wei W."/>
            <person name="Wang X."/>
            <person name="Wang C."/>
            <person name="Huo Q."/>
            <person name="Li W."/>
            <person name="Guo W."/>
            <person name="Chen H."/>
            <person name="Chen S."/>
            <person name="Zhou L."/>
            <person name="Zhou L."/>
            <person name="Ni X."/>
            <person name="Tian J."/>
            <person name="Zhou Y."/>
            <person name="Sheng Y."/>
            <person name="Liu T."/>
            <person name="Pan Y."/>
            <person name="Xia L."/>
            <person name="Li J."/>
            <person name="Zhao F."/>
            <person name="Cao W."/>
        </authorList>
    </citation>
    <scope>NUCLEOTIDE SEQUENCE</scope>
    <source>
        <strain evidence="2">Rmic-2018</strain>
        <tissue evidence="2">Larvae</tissue>
    </source>
</reference>
<name>A0A9J6EG52_RHIMP</name>
<keyword evidence="3" id="KW-1185">Reference proteome</keyword>
<accession>A0A9J6EG52</accession>
<feature type="region of interest" description="Disordered" evidence="1">
    <location>
        <begin position="1"/>
        <end position="62"/>
    </location>
</feature>
<protein>
    <submittedName>
        <fullName evidence="2">Uncharacterized protein</fullName>
    </submittedName>
</protein>
<evidence type="ECO:0000256" key="1">
    <source>
        <dbReference type="SAM" id="MobiDB-lite"/>
    </source>
</evidence>
<evidence type="ECO:0000313" key="2">
    <source>
        <dbReference type="EMBL" id="KAH8033109.1"/>
    </source>
</evidence>
<dbReference type="VEuPathDB" id="VectorBase:LOC119160897"/>
<reference evidence="2" key="1">
    <citation type="journal article" date="2020" name="Cell">
        <title>Large-Scale Comparative Analyses of Tick Genomes Elucidate Their Genetic Diversity and Vector Capacities.</title>
        <authorList>
            <consortium name="Tick Genome and Microbiome Consortium (TIGMIC)"/>
            <person name="Jia N."/>
            <person name="Wang J."/>
            <person name="Shi W."/>
            <person name="Du L."/>
            <person name="Sun Y."/>
            <person name="Zhan W."/>
            <person name="Jiang J.F."/>
            <person name="Wang Q."/>
            <person name="Zhang B."/>
            <person name="Ji P."/>
            <person name="Bell-Sakyi L."/>
            <person name="Cui X.M."/>
            <person name="Yuan T.T."/>
            <person name="Jiang B.G."/>
            <person name="Yang W.F."/>
            <person name="Lam T.T."/>
            <person name="Chang Q.C."/>
            <person name="Ding S.J."/>
            <person name="Wang X.J."/>
            <person name="Zhu J.G."/>
            <person name="Ruan X.D."/>
            <person name="Zhao L."/>
            <person name="Wei J.T."/>
            <person name="Ye R.Z."/>
            <person name="Que T.C."/>
            <person name="Du C.H."/>
            <person name="Zhou Y.H."/>
            <person name="Cheng J.X."/>
            <person name="Dai P.F."/>
            <person name="Guo W.B."/>
            <person name="Han X.H."/>
            <person name="Huang E.J."/>
            <person name="Li L.F."/>
            <person name="Wei W."/>
            <person name="Gao Y.C."/>
            <person name="Liu J.Z."/>
            <person name="Shao H.Z."/>
            <person name="Wang X."/>
            <person name="Wang C.C."/>
            <person name="Yang T.C."/>
            <person name="Huo Q.B."/>
            <person name="Li W."/>
            <person name="Chen H.Y."/>
            <person name="Chen S.E."/>
            <person name="Zhou L.G."/>
            <person name="Ni X.B."/>
            <person name="Tian J.H."/>
            <person name="Sheng Y."/>
            <person name="Liu T."/>
            <person name="Pan Y.S."/>
            <person name="Xia L.Y."/>
            <person name="Li J."/>
            <person name="Zhao F."/>
            <person name="Cao W.C."/>
        </authorList>
    </citation>
    <scope>NUCLEOTIDE SEQUENCE</scope>
    <source>
        <strain evidence="2">Rmic-2018</strain>
    </source>
</reference>
<feature type="compositionally biased region" description="Polar residues" evidence="1">
    <location>
        <begin position="51"/>
        <end position="62"/>
    </location>
</feature>
<dbReference type="EMBL" id="JABSTU010000004">
    <property type="protein sequence ID" value="KAH8033109.1"/>
    <property type="molecule type" value="Genomic_DNA"/>
</dbReference>
<organism evidence="2 3">
    <name type="scientific">Rhipicephalus microplus</name>
    <name type="common">Cattle tick</name>
    <name type="synonym">Boophilus microplus</name>
    <dbReference type="NCBI Taxonomy" id="6941"/>
    <lineage>
        <taxon>Eukaryota</taxon>
        <taxon>Metazoa</taxon>
        <taxon>Ecdysozoa</taxon>
        <taxon>Arthropoda</taxon>
        <taxon>Chelicerata</taxon>
        <taxon>Arachnida</taxon>
        <taxon>Acari</taxon>
        <taxon>Parasitiformes</taxon>
        <taxon>Ixodida</taxon>
        <taxon>Ixodoidea</taxon>
        <taxon>Ixodidae</taxon>
        <taxon>Rhipicephalinae</taxon>
        <taxon>Rhipicephalus</taxon>
        <taxon>Boophilus</taxon>
    </lineage>
</organism>
<evidence type="ECO:0000313" key="3">
    <source>
        <dbReference type="Proteomes" id="UP000821866"/>
    </source>
</evidence>
<dbReference type="AlphaFoldDB" id="A0A9J6EG52"/>
<sequence length="213" mass="23565">MDVGSEHVVTSASESSDDDEASVSVEDIGRENNIVGEESAGDCDTDDELSDQLSNATEPSDALPSSNFFRLEFARPLGNANTLSVGDALVLVMDFAIKHGLSWTAIEDLLKLCNNILGTNLLPNSKYLFRKFTATSPQDMKFYFYCPFCNRLLAKTGGSLSERNSLTGPGDLLHQPVVPSLESGTTVGRWLELDSWVRWAFRTLRKTYRKKRC</sequence>
<proteinExistence type="predicted"/>
<comment type="caution">
    <text evidence="2">The sequence shown here is derived from an EMBL/GenBank/DDBJ whole genome shotgun (WGS) entry which is preliminary data.</text>
</comment>
<dbReference type="Proteomes" id="UP000821866">
    <property type="component" value="Chromosome 2"/>
</dbReference>
<feature type="compositionally biased region" description="Acidic residues" evidence="1">
    <location>
        <begin position="39"/>
        <end position="50"/>
    </location>
</feature>